<proteinExistence type="predicted"/>
<protein>
    <submittedName>
        <fullName evidence="1">Uncharacterized protein</fullName>
    </submittedName>
</protein>
<gene>
    <name evidence="1" type="ORF">SAMN03080618_01297</name>
</gene>
<dbReference type="STRING" id="1121003.SAMN03080618_01297"/>
<organism evidence="1 2">
    <name type="scientific">Aquamicrobium aerolatum DSM 21857</name>
    <dbReference type="NCBI Taxonomy" id="1121003"/>
    <lineage>
        <taxon>Bacteria</taxon>
        <taxon>Pseudomonadati</taxon>
        <taxon>Pseudomonadota</taxon>
        <taxon>Alphaproteobacteria</taxon>
        <taxon>Hyphomicrobiales</taxon>
        <taxon>Phyllobacteriaceae</taxon>
        <taxon>Aerobium</taxon>
    </lineage>
</organism>
<sequence length="191" mass="21428">MTDEQKIKRLLDHRMQSVATLNWALELRSHWKEAPSIAVYIDGKLMIEGNLNAVTNPMIEVGLVHCRALLEFLGLCDEKGSLGQIKKRRGSDVGVEGFRNADGPLKKVDPEVALSRYEGERSEAERALVQILHVTNKGLAHNTMSLIEDPEDSRLIEIASRGVPALMISYFYTPLGLPKPDSRITTRRREP</sequence>
<dbReference type="AlphaFoldDB" id="A0A1I3KXZ7"/>
<name>A0A1I3KXZ7_9HYPH</name>
<evidence type="ECO:0000313" key="1">
    <source>
        <dbReference type="EMBL" id="SFI77274.1"/>
    </source>
</evidence>
<dbReference type="EMBL" id="FORF01000006">
    <property type="protein sequence ID" value="SFI77274.1"/>
    <property type="molecule type" value="Genomic_DNA"/>
</dbReference>
<dbReference type="Proteomes" id="UP000242763">
    <property type="component" value="Unassembled WGS sequence"/>
</dbReference>
<keyword evidence="2" id="KW-1185">Reference proteome</keyword>
<evidence type="ECO:0000313" key="2">
    <source>
        <dbReference type="Proteomes" id="UP000242763"/>
    </source>
</evidence>
<reference evidence="2" key="1">
    <citation type="submission" date="2016-10" db="EMBL/GenBank/DDBJ databases">
        <authorList>
            <person name="Varghese N."/>
            <person name="Submissions S."/>
        </authorList>
    </citation>
    <scope>NUCLEOTIDE SEQUENCE [LARGE SCALE GENOMIC DNA]</scope>
    <source>
        <strain evidence="2">DSM 21857</strain>
    </source>
</reference>
<accession>A0A1I3KXZ7</accession>